<dbReference type="SUPFAM" id="SSF50199">
    <property type="entry name" value="Staphylococcal nuclease"/>
    <property type="match status" value="1"/>
</dbReference>
<reference evidence="7" key="1">
    <citation type="submission" date="2019-10" db="EMBL/GenBank/DDBJ databases">
        <title>Description of Paenibacillus glebae sp. nov.</title>
        <authorList>
            <person name="Carlier A."/>
            <person name="Qi S."/>
        </authorList>
    </citation>
    <scope>NUCLEOTIDE SEQUENCE</scope>
    <source>
        <strain evidence="7">LMG 31456</strain>
    </source>
</reference>
<accession>A0A972GRY5</accession>
<keyword evidence="5" id="KW-0732">Signal</keyword>
<proteinExistence type="predicted"/>
<dbReference type="GO" id="GO:0016787">
    <property type="term" value="F:hydrolase activity"/>
    <property type="evidence" value="ECO:0007669"/>
    <property type="project" value="UniProtKB-KW"/>
</dbReference>
<evidence type="ECO:0000256" key="3">
    <source>
        <dbReference type="ARBA" id="ARBA00022801"/>
    </source>
</evidence>
<sequence>MKKAIILILLASLTSGCVIATKDQPTIVPAAQTATQATPAAAPIANQPAEATPLPTAAPAPAEKKFIEAKVKRVIDGDTIEIIINNKEETVRMILVDTPETKKPNTPVQPFGPEASTFTKETLEGKDIKLERDVTERDQYKRLLYYVYIGDKMFNEMLLEKGLARVAVYPPDVKYVDQFREIQKNAQMAKIGIWSIENYATDKGYDESKAQKHIEEKSKQATPTPAPAVKEPAPATVTYKNCTEVKQAGKAPIHRGEPGYSSKLDRDNDGIACE</sequence>
<feature type="domain" description="TNase-like" evidence="6">
    <location>
        <begin position="65"/>
        <end position="196"/>
    </location>
</feature>
<evidence type="ECO:0000256" key="1">
    <source>
        <dbReference type="ARBA" id="ARBA00022722"/>
    </source>
</evidence>
<dbReference type="Pfam" id="PF05901">
    <property type="entry name" value="Excalibur"/>
    <property type="match status" value="1"/>
</dbReference>
<dbReference type="Pfam" id="PF00565">
    <property type="entry name" value="SNase"/>
    <property type="match status" value="1"/>
</dbReference>
<evidence type="ECO:0000256" key="2">
    <source>
        <dbReference type="ARBA" id="ARBA00022759"/>
    </source>
</evidence>
<dbReference type="GO" id="GO:0004519">
    <property type="term" value="F:endonuclease activity"/>
    <property type="evidence" value="ECO:0007669"/>
    <property type="project" value="UniProtKB-KW"/>
</dbReference>
<name>A0A972GRY5_9BACL</name>
<evidence type="ECO:0000256" key="4">
    <source>
        <dbReference type="SAM" id="MobiDB-lite"/>
    </source>
</evidence>
<evidence type="ECO:0000313" key="8">
    <source>
        <dbReference type="Proteomes" id="UP000641588"/>
    </source>
</evidence>
<feature type="region of interest" description="Disordered" evidence="4">
    <location>
        <begin position="248"/>
        <end position="274"/>
    </location>
</feature>
<keyword evidence="1" id="KW-0540">Nuclease</keyword>
<dbReference type="SMART" id="SM00318">
    <property type="entry name" value="SNc"/>
    <property type="match status" value="1"/>
</dbReference>
<feature type="signal peptide" evidence="5">
    <location>
        <begin position="1"/>
        <end position="20"/>
    </location>
</feature>
<dbReference type="SMART" id="SM00894">
    <property type="entry name" value="Excalibur"/>
    <property type="match status" value="1"/>
</dbReference>
<dbReference type="Proteomes" id="UP000641588">
    <property type="component" value="Unassembled WGS sequence"/>
</dbReference>
<comment type="caution">
    <text evidence="7">The sequence shown here is derived from an EMBL/GenBank/DDBJ whole genome shotgun (WGS) entry which is preliminary data.</text>
</comment>
<dbReference type="GO" id="GO:0003676">
    <property type="term" value="F:nucleic acid binding"/>
    <property type="evidence" value="ECO:0007669"/>
    <property type="project" value="InterPro"/>
</dbReference>
<feature type="region of interest" description="Disordered" evidence="4">
    <location>
        <begin position="207"/>
        <end position="235"/>
    </location>
</feature>
<dbReference type="CDD" id="cd00175">
    <property type="entry name" value="SNc"/>
    <property type="match status" value="1"/>
</dbReference>
<evidence type="ECO:0000313" key="7">
    <source>
        <dbReference type="EMBL" id="NOU95637.1"/>
    </source>
</evidence>
<dbReference type="InterPro" id="IPR008613">
    <property type="entry name" value="Excalibur_Ca-bd_domain"/>
</dbReference>
<dbReference type="InterPro" id="IPR035437">
    <property type="entry name" value="SNase_OB-fold_sf"/>
</dbReference>
<protein>
    <submittedName>
        <fullName evidence="7">Nuclease</fullName>
    </submittedName>
</protein>
<dbReference type="PROSITE" id="PS51257">
    <property type="entry name" value="PROKAR_LIPOPROTEIN"/>
    <property type="match status" value="1"/>
</dbReference>
<evidence type="ECO:0000259" key="6">
    <source>
        <dbReference type="PROSITE" id="PS50830"/>
    </source>
</evidence>
<keyword evidence="3" id="KW-0378">Hydrolase</keyword>
<organism evidence="7 8">
    <name type="scientific">Paenibacillus foliorum</name>
    <dbReference type="NCBI Taxonomy" id="2654974"/>
    <lineage>
        <taxon>Bacteria</taxon>
        <taxon>Bacillati</taxon>
        <taxon>Bacillota</taxon>
        <taxon>Bacilli</taxon>
        <taxon>Bacillales</taxon>
        <taxon>Paenibacillaceae</taxon>
        <taxon>Paenibacillus</taxon>
    </lineage>
</organism>
<dbReference type="PANTHER" id="PTHR12302">
    <property type="entry name" value="EBNA2 BINDING PROTEIN P100"/>
    <property type="match status" value="1"/>
</dbReference>
<dbReference type="RefSeq" id="WP_171653863.1">
    <property type="nucleotide sequence ID" value="NZ_WHOD01000071.1"/>
</dbReference>
<gene>
    <name evidence="7" type="ORF">GC093_20740</name>
</gene>
<dbReference type="PANTHER" id="PTHR12302:SF3">
    <property type="entry name" value="SERINE_THREONINE-PROTEIN KINASE 31"/>
    <property type="match status" value="1"/>
</dbReference>
<feature type="compositionally biased region" description="Basic and acidic residues" evidence="4">
    <location>
        <begin position="207"/>
        <end position="219"/>
    </location>
</feature>
<keyword evidence="2" id="KW-0255">Endonuclease</keyword>
<dbReference type="Gene3D" id="2.40.50.90">
    <property type="match status" value="1"/>
</dbReference>
<keyword evidence="8" id="KW-1185">Reference proteome</keyword>
<feature type="chain" id="PRO_5038657830" evidence="5">
    <location>
        <begin position="21"/>
        <end position="274"/>
    </location>
</feature>
<dbReference type="InterPro" id="IPR002071">
    <property type="entry name" value="Thermonucl_AS"/>
</dbReference>
<dbReference type="PROSITE" id="PS50830">
    <property type="entry name" value="TNASE_3"/>
    <property type="match status" value="1"/>
</dbReference>
<dbReference type="PROSITE" id="PS01123">
    <property type="entry name" value="TNASE_1"/>
    <property type="match status" value="1"/>
</dbReference>
<dbReference type="AlphaFoldDB" id="A0A972GRY5"/>
<evidence type="ECO:0000256" key="5">
    <source>
        <dbReference type="SAM" id="SignalP"/>
    </source>
</evidence>
<dbReference type="EMBL" id="WHOD01000071">
    <property type="protein sequence ID" value="NOU95637.1"/>
    <property type="molecule type" value="Genomic_DNA"/>
</dbReference>
<dbReference type="InterPro" id="IPR016071">
    <property type="entry name" value="Staphylococal_nuclease_OB-fold"/>
</dbReference>
<feature type="compositionally biased region" description="Basic and acidic residues" evidence="4">
    <location>
        <begin position="263"/>
        <end position="274"/>
    </location>
</feature>